<sequence>MPPRFLWRQTISGSSGACSSFFPFIVSAKAPWVHPRVQQPMARTSPIPESHAGSWVLIAGVVLACLLASAGLGFRFTGLLLPGLSLLLLAAAAVIGRSTARPRLYAGASAFLLMTLFSELGILLSYALAAKAGPLWDGALAHADRRLGFDWPAVFLASDHSPVLLWIGAVAYHSLPLQMIVCIVALSGTARFRTLGITISAAILSGFATILLSGLMPAMGNVFDPARFSHLWPSVAWMERGMIAGLRDGSWRTLDLTQLWGIVTFPSYHATLPIILAWGQRDIPRLRILAPLWAGLTILATPLFGGHYGVDVLVGMGLAPLALAITSSPAWHRLGELALPSVSGKPAPATSTALGWTALPPRAHRRHDPATSRTESVRLVPHPADEPSYPTRKRANGGE</sequence>
<dbReference type="OrthoDB" id="7584858at2"/>
<keyword evidence="2" id="KW-0472">Membrane</keyword>
<feature type="transmembrane region" description="Helical" evidence="2">
    <location>
        <begin position="52"/>
        <end position="73"/>
    </location>
</feature>
<dbReference type="EMBL" id="RWJF01000001">
    <property type="protein sequence ID" value="RST31267.1"/>
    <property type="molecule type" value="Genomic_DNA"/>
</dbReference>
<evidence type="ECO:0000256" key="2">
    <source>
        <dbReference type="SAM" id="Phobius"/>
    </source>
</evidence>
<accession>A0A3R9WT92</accession>
<keyword evidence="2" id="KW-0812">Transmembrane</keyword>
<evidence type="ECO:0000313" key="5">
    <source>
        <dbReference type="Proteomes" id="UP000274661"/>
    </source>
</evidence>
<dbReference type="InterPro" id="IPR026841">
    <property type="entry name" value="Aur1/Ipt1"/>
</dbReference>
<evidence type="ECO:0000313" key="4">
    <source>
        <dbReference type="EMBL" id="RST31267.1"/>
    </source>
</evidence>
<proteinExistence type="predicted"/>
<feature type="domain" description="Inositolphosphotransferase Aur1/Ipt1" evidence="3">
    <location>
        <begin position="139"/>
        <end position="324"/>
    </location>
</feature>
<feature type="transmembrane region" description="Helical" evidence="2">
    <location>
        <begin position="286"/>
        <end position="306"/>
    </location>
</feature>
<evidence type="ECO:0000256" key="1">
    <source>
        <dbReference type="SAM" id="MobiDB-lite"/>
    </source>
</evidence>
<feature type="transmembrane region" description="Helical" evidence="2">
    <location>
        <begin position="79"/>
        <end position="96"/>
    </location>
</feature>
<dbReference type="AlphaFoldDB" id="A0A3R9WT92"/>
<feature type="region of interest" description="Disordered" evidence="1">
    <location>
        <begin position="359"/>
        <end position="399"/>
    </location>
</feature>
<feature type="transmembrane region" description="Helical" evidence="2">
    <location>
        <begin position="108"/>
        <end position="129"/>
    </location>
</feature>
<feature type="transmembrane region" description="Helical" evidence="2">
    <location>
        <begin position="163"/>
        <end position="186"/>
    </location>
</feature>
<evidence type="ECO:0000259" key="3">
    <source>
        <dbReference type="Pfam" id="PF14378"/>
    </source>
</evidence>
<name>A0A3R9WT92_9SPHN</name>
<feature type="transmembrane region" description="Helical" evidence="2">
    <location>
        <begin position="259"/>
        <end position="279"/>
    </location>
</feature>
<gene>
    <name evidence="4" type="ORF">HMF7854_10765</name>
</gene>
<feature type="transmembrane region" description="Helical" evidence="2">
    <location>
        <begin position="198"/>
        <end position="219"/>
    </location>
</feature>
<reference evidence="4 5" key="1">
    <citation type="submission" date="2018-12" db="EMBL/GenBank/DDBJ databases">
        <title>Sphingomonas sp. HMF7854 Genome sequencing and assembly.</title>
        <authorList>
            <person name="Cha I."/>
            <person name="Kang H."/>
            <person name="Kim H."/>
            <person name="Kang J."/>
            <person name="Joh K."/>
        </authorList>
    </citation>
    <scope>NUCLEOTIDE SEQUENCE [LARGE SCALE GENOMIC DNA]</scope>
    <source>
        <strain evidence="4 5">HMF7854</strain>
    </source>
</reference>
<dbReference type="Proteomes" id="UP000274661">
    <property type="component" value="Unassembled WGS sequence"/>
</dbReference>
<keyword evidence="2" id="KW-1133">Transmembrane helix</keyword>
<keyword evidence="5" id="KW-1185">Reference proteome</keyword>
<comment type="caution">
    <text evidence="4">The sequence shown here is derived from an EMBL/GenBank/DDBJ whole genome shotgun (WGS) entry which is preliminary data.</text>
</comment>
<protein>
    <submittedName>
        <fullName evidence="4">Phosphatase PAP2 family protein</fullName>
    </submittedName>
</protein>
<organism evidence="4 5">
    <name type="scientific">Sphingomonas ginkgonis</name>
    <dbReference type="NCBI Taxonomy" id="2315330"/>
    <lineage>
        <taxon>Bacteria</taxon>
        <taxon>Pseudomonadati</taxon>
        <taxon>Pseudomonadota</taxon>
        <taxon>Alphaproteobacteria</taxon>
        <taxon>Sphingomonadales</taxon>
        <taxon>Sphingomonadaceae</taxon>
        <taxon>Sphingomonas</taxon>
    </lineage>
</organism>
<dbReference type="GO" id="GO:0016020">
    <property type="term" value="C:membrane"/>
    <property type="evidence" value="ECO:0007669"/>
    <property type="project" value="UniProtKB-SubCell"/>
</dbReference>
<dbReference type="Pfam" id="PF14378">
    <property type="entry name" value="PAP2_3"/>
    <property type="match status" value="1"/>
</dbReference>